<keyword evidence="4" id="KW-1185">Reference proteome</keyword>
<dbReference type="Pfam" id="PF08530">
    <property type="entry name" value="PepX_C"/>
    <property type="match status" value="1"/>
</dbReference>
<protein>
    <submittedName>
        <fullName evidence="3">Serine esterase</fullName>
    </submittedName>
</protein>
<evidence type="ECO:0000313" key="3">
    <source>
        <dbReference type="EMBL" id="KAK0661454.1"/>
    </source>
</evidence>
<dbReference type="SMART" id="SM00939">
    <property type="entry name" value="PepX_C"/>
    <property type="match status" value="1"/>
</dbReference>
<keyword evidence="1" id="KW-0378">Hydrolase</keyword>
<dbReference type="SUPFAM" id="SSF53474">
    <property type="entry name" value="alpha/beta-Hydrolases"/>
    <property type="match status" value="1"/>
</dbReference>
<dbReference type="Gene3D" id="3.40.50.1820">
    <property type="entry name" value="alpha/beta hydrolase"/>
    <property type="match status" value="1"/>
</dbReference>
<name>A0AA39YZJ5_9PEZI</name>
<dbReference type="InterPro" id="IPR050585">
    <property type="entry name" value="Xaa-Pro_dipeptidyl-ppase/CocE"/>
</dbReference>
<dbReference type="InterPro" id="IPR000383">
    <property type="entry name" value="Xaa-Pro-like_dom"/>
</dbReference>
<dbReference type="NCBIfam" id="TIGR00976">
    <property type="entry name" value="CocE_NonD"/>
    <property type="match status" value="1"/>
</dbReference>
<dbReference type="InterPro" id="IPR008979">
    <property type="entry name" value="Galactose-bd-like_sf"/>
</dbReference>
<feature type="domain" description="Xaa-Pro dipeptidyl-peptidase C-terminal" evidence="2">
    <location>
        <begin position="332"/>
        <end position="584"/>
    </location>
</feature>
<reference evidence="3" key="1">
    <citation type="submission" date="2023-06" db="EMBL/GenBank/DDBJ databases">
        <title>Multi-omics analyses reveal the molecular pathogenesis toolkit of Lasiodiplodia hormozganensis, a cross-kingdom pathogen.</title>
        <authorList>
            <person name="Felix C."/>
            <person name="Meneses R."/>
            <person name="Goncalves M.F.M."/>
            <person name="Tilleman L."/>
            <person name="Duarte A.S."/>
            <person name="Jorrin-Novo J.V."/>
            <person name="Van De Peer Y."/>
            <person name="Deforce D."/>
            <person name="Van Nieuwerburgh F."/>
            <person name="Esteves A.C."/>
            <person name="Alves A."/>
        </authorList>
    </citation>
    <scope>NUCLEOTIDE SEQUENCE</scope>
    <source>
        <strain evidence="3">CBS 339.90</strain>
    </source>
</reference>
<sequence>MSILERQFPDIILSPLVAPDQHPGYKYDGFNPSVKTLAKGYTKEPGRRPFGVDTVFEKDVAVKLRDGVKIYTDIFRPATSDNESGKVPAIIPWSPYGKSGRGPQNYDSMGPFRCGIPKERTSGFDKFEAPDPAEWVERGYAIINVDARGVGDSEGDIVVWGQQEAEDIYDLVDWVYKQPWCNGSVAFAGNSWLSISQLNFASRLSHPAVKAFAPWEGMTDVYRQQAVRGGIPHVEFSDMIIKGFAGHGRVENMAAMYSKRPYHDDYWEEKTIKVENIKDVPLYLTASYSTGIHSEGSFHTFLKAQTKQKWLRVHASQEWYDIYRPEINDELQQFYDRYCKGIDNGWEKTPKFRISLLGFNGSPAKTILERPEEAWPIPRAKEAKYYLDVSTKALTTSISQAEYSAAYEAHSLSDTLDFTVTFDKYTELAGYPMVKLWMSCAEKDDMDVNVQIRKIGRDGRLLEYLNYPCPVPASEVPDTNVAKFLGPDGMLRASHACTKEYRDGRPFYTSTRSEPVPPGTIVPLEIPVWPIGMVFEEGEGIMLRVAGHDLRLPEVEFFRLKEPNDKNVGRHVVYTGGKYDSHLILPVIA</sequence>
<dbReference type="GO" id="GO:0008239">
    <property type="term" value="F:dipeptidyl-peptidase activity"/>
    <property type="evidence" value="ECO:0007669"/>
    <property type="project" value="InterPro"/>
</dbReference>
<evidence type="ECO:0000259" key="2">
    <source>
        <dbReference type="SMART" id="SM00939"/>
    </source>
</evidence>
<comment type="caution">
    <text evidence="3">The sequence shown here is derived from an EMBL/GenBank/DDBJ whole genome shotgun (WGS) entry which is preliminary data.</text>
</comment>
<dbReference type="Gene3D" id="1.10.3020.20">
    <property type="match status" value="1"/>
</dbReference>
<dbReference type="EMBL" id="JAUJDW010000008">
    <property type="protein sequence ID" value="KAK0661454.1"/>
    <property type="molecule type" value="Genomic_DNA"/>
</dbReference>
<evidence type="ECO:0000313" key="4">
    <source>
        <dbReference type="Proteomes" id="UP001175001"/>
    </source>
</evidence>
<dbReference type="AlphaFoldDB" id="A0AA39YZJ5"/>
<evidence type="ECO:0000256" key="1">
    <source>
        <dbReference type="ARBA" id="ARBA00022801"/>
    </source>
</evidence>
<organism evidence="3 4">
    <name type="scientific">Lasiodiplodia hormozganensis</name>
    <dbReference type="NCBI Taxonomy" id="869390"/>
    <lineage>
        <taxon>Eukaryota</taxon>
        <taxon>Fungi</taxon>
        <taxon>Dikarya</taxon>
        <taxon>Ascomycota</taxon>
        <taxon>Pezizomycotina</taxon>
        <taxon>Dothideomycetes</taxon>
        <taxon>Dothideomycetes incertae sedis</taxon>
        <taxon>Botryosphaeriales</taxon>
        <taxon>Botryosphaeriaceae</taxon>
        <taxon>Lasiodiplodia</taxon>
    </lineage>
</organism>
<dbReference type="PANTHER" id="PTHR43056:SF10">
    <property type="entry name" value="COCE_NOND FAMILY, PUTATIVE (AFU_ORTHOLOGUE AFUA_7G00600)-RELATED"/>
    <property type="match status" value="1"/>
</dbReference>
<dbReference type="InterPro" id="IPR029058">
    <property type="entry name" value="AB_hydrolase_fold"/>
</dbReference>
<dbReference type="Gene3D" id="2.60.120.260">
    <property type="entry name" value="Galactose-binding domain-like"/>
    <property type="match status" value="1"/>
</dbReference>
<dbReference type="SUPFAM" id="SSF49785">
    <property type="entry name" value="Galactose-binding domain-like"/>
    <property type="match status" value="1"/>
</dbReference>
<dbReference type="Proteomes" id="UP001175001">
    <property type="component" value="Unassembled WGS sequence"/>
</dbReference>
<gene>
    <name evidence="3" type="ORF">DIS24_g2516</name>
</gene>
<dbReference type="PANTHER" id="PTHR43056">
    <property type="entry name" value="PEPTIDASE S9 PROLYL OLIGOPEPTIDASE"/>
    <property type="match status" value="1"/>
</dbReference>
<accession>A0AA39YZJ5</accession>
<dbReference type="Pfam" id="PF02129">
    <property type="entry name" value="Peptidase_S15"/>
    <property type="match status" value="1"/>
</dbReference>
<dbReference type="InterPro" id="IPR013736">
    <property type="entry name" value="Xaa-Pro_dipept_C"/>
</dbReference>
<proteinExistence type="predicted"/>
<dbReference type="InterPro" id="IPR005674">
    <property type="entry name" value="CocE/Ser_esterase"/>
</dbReference>